<evidence type="ECO:0000313" key="2">
    <source>
        <dbReference type="EMBL" id="CAJ59105.1"/>
    </source>
</evidence>
<accession>Q0RTJ3</accession>
<dbReference type="EMBL" id="CT573213">
    <property type="protein sequence ID" value="CAJ59105.1"/>
    <property type="molecule type" value="Genomic_DNA"/>
</dbReference>
<feature type="compositionally biased region" description="Basic residues" evidence="1">
    <location>
        <begin position="34"/>
        <end position="46"/>
    </location>
</feature>
<organism evidence="2 3">
    <name type="scientific">Frankia alni (strain DSM 45986 / CECT 9034 / ACN14a)</name>
    <dbReference type="NCBI Taxonomy" id="326424"/>
    <lineage>
        <taxon>Bacteria</taxon>
        <taxon>Bacillati</taxon>
        <taxon>Actinomycetota</taxon>
        <taxon>Actinomycetes</taxon>
        <taxon>Frankiales</taxon>
        <taxon>Frankiaceae</taxon>
        <taxon>Frankia</taxon>
    </lineage>
</organism>
<feature type="compositionally biased region" description="Gly residues" evidence="1">
    <location>
        <begin position="20"/>
        <end position="32"/>
    </location>
</feature>
<feature type="compositionally biased region" description="Basic residues" evidence="1">
    <location>
        <begin position="1"/>
        <end position="12"/>
    </location>
</feature>
<protein>
    <submittedName>
        <fullName evidence="2">TetR-family transcriptional regulator</fullName>
    </submittedName>
</protein>
<dbReference type="AlphaFoldDB" id="Q0RTJ3"/>
<dbReference type="KEGG" id="fal:FRAAL0430"/>
<sequence length="177" mass="18355">MDMTPRRRVSRRGKPEFAGCGSGDGTGRGGRAGRPARCRRDARRAGRPGQTAGAGADRRGAAGRDGERADGEAGVAVGVGPAAATPLGGWKDPRAGGDDDPPERFGVRDASLYTHIRGLADLQERVAMLALGEWADTLGAAIAGRSGRTALSAFAERSGRPRGPTARPRRHGSWPPP</sequence>
<proteinExistence type="predicted"/>
<feature type="compositionally biased region" description="Basic and acidic residues" evidence="1">
    <location>
        <begin position="56"/>
        <end position="71"/>
    </location>
</feature>
<gene>
    <name evidence="2" type="ordered locus">FRAAL0430</name>
</gene>
<feature type="compositionally biased region" description="Low complexity" evidence="1">
    <location>
        <begin position="72"/>
        <end position="89"/>
    </location>
</feature>
<feature type="compositionally biased region" description="Basic and acidic residues" evidence="1">
    <location>
        <begin position="91"/>
        <end position="106"/>
    </location>
</feature>
<feature type="region of interest" description="Disordered" evidence="1">
    <location>
        <begin position="153"/>
        <end position="177"/>
    </location>
</feature>
<dbReference type="eggNOG" id="COG1309">
    <property type="taxonomic scope" value="Bacteria"/>
</dbReference>
<dbReference type="STRING" id="326424.FRAAL0430"/>
<reference evidence="2 3" key="1">
    <citation type="journal article" date="2007" name="Genome Res.">
        <title>Genome characteristics of facultatively symbiotic Frankia sp. strains reflect host range and host plant biogeography.</title>
        <authorList>
            <person name="Normand P."/>
            <person name="Lapierre P."/>
            <person name="Tisa L.S."/>
            <person name="Gogarten J.P."/>
            <person name="Alloisio N."/>
            <person name="Bagnarol E."/>
            <person name="Bassi C.A."/>
            <person name="Berry A.M."/>
            <person name="Bickhart D.M."/>
            <person name="Choisne N."/>
            <person name="Couloux A."/>
            <person name="Cournoyer B."/>
            <person name="Cruveiller S."/>
            <person name="Daubin V."/>
            <person name="Demange N."/>
            <person name="Francino M.P."/>
            <person name="Goltsman E."/>
            <person name="Huang Y."/>
            <person name="Kopp O.R."/>
            <person name="Labarre L."/>
            <person name="Lapidus A."/>
            <person name="Lavire C."/>
            <person name="Marechal J."/>
            <person name="Martinez M."/>
            <person name="Mastronunzio J.E."/>
            <person name="Mullin B.C."/>
            <person name="Niemann J."/>
            <person name="Pujic P."/>
            <person name="Rawnsley T."/>
            <person name="Rouy Z."/>
            <person name="Schenowitz C."/>
            <person name="Sellstedt A."/>
            <person name="Tavares F."/>
            <person name="Tomkins J.P."/>
            <person name="Vallenet D."/>
            <person name="Valverde C."/>
            <person name="Wall L.G."/>
            <person name="Wang Y."/>
            <person name="Medigue C."/>
            <person name="Benson D.R."/>
        </authorList>
    </citation>
    <scope>NUCLEOTIDE SEQUENCE [LARGE SCALE GENOMIC DNA]</scope>
    <source>
        <strain evidence="3">DSM 45986 / CECT 9034 / ACN14a</strain>
    </source>
</reference>
<keyword evidence="3" id="KW-1185">Reference proteome</keyword>
<feature type="compositionally biased region" description="Basic residues" evidence="1">
    <location>
        <begin position="167"/>
        <end position="177"/>
    </location>
</feature>
<feature type="region of interest" description="Disordered" evidence="1">
    <location>
        <begin position="1"/>
        <end position="106"/>
    </location>
</feature>
<evidence type="ECO:0000313" key="3">
    <source>
        <dbReference type="Proteomes" id="UP000000657"/>
    </source>
</evidence>
<name>Q0RTJ3_FRAAA</name>
<evidence type="ECO:0000256" key="1">
    <source>
        <dbReference type="SAM" id="MobiDB-lite"/>
    </source>
</evidence>
<dbReference type="Proteomes" id="UP000000657">
    <property type="component" value="Chromosome"/>
</dbReference>
<dbReference type="HOGENOM" id="CLU_1515760_0_0_11"/>